<dbReference type="InterPro" id="IPR045345">
    <property type="entry name" value="Gag_p24_C"/>
</dbReference>
<dbReference type="PANTHER" id="PTHR40389:SF2">
    <property type="entry name" value="ENDOGENOUS RETROVIRUS GROUP K MEMBER 24 GAG POLYPROTEIN-RELATED"/>
    <property type="match status" value="1"/>
</dbReference>
<comment type="caution">
    <text evidence="4">The sequence shown here is derived from an EMBL/GenBank/DDBJ whole genome shotgun (WGS) entry which is preliminary data.</text>
</comment>
<proteinExistence type="predicted"/>
<dbReference type="OrthoDB" id="9751555at2759"/>
<dbReference type="AlphaFoldDB" id="A0A212D1X7"/>
<evidence type="ECO:0000259" key="3">
    <source>
        <dbReference type="Pfam" id="PF19317"/>
    </source>
</evidence>
<evidence type="ECO:0000256" key="1">
    <source>
        <dbReference type="ARBA" id="ARBA00022707"/>
    </source>
</evidence>
<dbReference type="InterPro" id="IPR050195">
    <property type="entry name" value="Primate_lentivir_Gag_pol-like"/>
</dbReference>
<organism evidence="4 5">
    <name type="scientific">Cervus elaphus hippelaphus</name>
    <name type="common">European red deer</name>
    <dbReference type="NCBI Taxonomy" id="46360"/>
    <lineage>
        <taxon>Eukaryota</taxon>
        <taxon>Metazoa</taxon>
        <taxon>Chordata</taxon>
        <taxon>Craniata</taxon>
        <taxon>Vertebrata</taxon>
        <taxon>Euteleostomi</taxon>
        <taxon>Mammalia</taxon>
        <taxon>Eutheria</taxon>
        <taxon>Laurasiatheria</taxon>
        <taxon>Artiodactyla</taxon>
        <taxon>Ruminantia</taxon>
        <taxon>Pecora</taxon>
        <taxon>Cervidae</taxon>
        <taxon>Cervinae</taxon>
        <taxon>Cervus</taxon>
    </lineage>
</organism>
<keyword evidence="1" id="KW-0519">Myristate</keyword>
<evidence type="ECO:0000313" key="5">
    <source>
        <dbReference type="Proteomes" id="UP000242450"/>
    </source>
</evidence>
<dbReference type="Pfam" id="PF19317">
    <property type="entry name" value="Gag_p24_C"/>
    <property type="match status" value="1"/>
</dbReference>
<feature type="non-terminal residue" evidence="4">
    <location>
        <position position="101"/>
    </location>
</feature>
<gene>
    <name evidence="4" type="ORF">Celaphus_00003795</name>
</gene>
<protein>
    <recommendedName>
        <fullName evidence="3">Retroviral nucleocapsid Gag protein p24 C-terminal domain-containing protein</fullName>
    </recommendedName>
</protein>
<dbReference type="InterPro" id="IPR008916">
    <property type="entry name" value="Retrov_capsid_C"/>
</dbReference>
<keyword evidence="1" id="KW-0449">Lipoprotein</keyword>
<accession>A0A212D1X7</accession>
<keyword evidence="5" id="KW-1185">Reference proteome</keyword>
<evidence type="ECO:0000256" key="2">
    <source>
        <dbReference type="SAM" id="MobiDB-lite"/>
    </source>
</evidence>
<dbReference type="Gene3D" id="1.10.1200.30">
    <property type="match status" value="1"/>
</dbReference>
<sequence>MRNLMLCQELNKIVAQPGLRDLLIQVLAYDNANSECKKVIQPLKALGAPLEEYLKVCQDIGSEPYKVQLLAQALSKANKKTDMRCHQNEKLGHMKKDYKGR</sequence>
<feature type="domain" description="Retroviral nucleocapsid Gag protein p24 C-terminal" evidence="3">
    <location>
        <begin position="8"/>
        <end position="55"/>
    </location>
</feature>
<feature type="region of interest" description="Disordered" evidence="2">
    <location>
        <begin position="82"/>
        <end position="101"/>
    </location>
</feature>
<dbReference type="EMBL" id="MKHE01000009">
    <property type="protein sequence ID" value="OWK12074.1"/>
    <property type="molecule type" value="Genomic_DNA"/>
</dbReference>
<dbReference type="Proteomes" id="UP000242450">
    <property type="component" value="Chromosome 9"/>
</dbReference>
<name>A0A212D1X7_CEREH</name>
<dbReference type="SUPFAM" id="SSF47353">
    <property type="entry name" value="Retrovirus capsid dimerization domain-like"/>
    <property type="match status" value="1"/>
</dbReference>
<evidence type="ECO:0000313" key="4">
    <source>
        <dbReference type="EMBL" id="OWK12074.1"/>
    </source>
</evidence>
<reference evidence="4 5" key="1">
    <citation type="journal article" date="2018" name="Mol. Genet. Genomics">
        <title>The red deer Cervus elaphus genome CerEla1.0: sequencing, annotating, genes, and chromosomes.</title>
        <authorList>
            <person name="Bana N.A."/>
            <person name="Nyiri A."/>
            <person name="Nagy J."/>
            <person name="Frank K."/>
            <person name="Nagy T."/>
            <person name="Steger V."/>
            <person name="Schiller M."/>
            <person name="Lakatos P."/>
            <person name="Sugar L."/>
            <person name="Horn P."/>
            <person name="Barta E."/>
            <person name="Orosz L."/>
        </authorList>
    </citation>
    <scope>NUCLEOTIDE SEQUENCE [LARGE SCALE GENOMIC DNA]</scope>
    <source>
        <strain evidence="4">Hungarian</strain>
    </source>
</reference>
<dbReference type="PANTHER" id="PTHR40389">
    <property type="entry name" value="ENDOGENOUS RETROVIRUS GROUP K MEMBER 24 GAG POLYPROTEIN-RELATED"/>
    <property type="match status" value="1"/>
</dbReference>